<gene>
    <name evidence="1" type="ORF">BLNAU_22785</name>
</gene>
<evidence type="ECO:0000313" key="2">
    <source>
        <dbReference type="Proteomes" id="UP001281761"/>
    </source>
</evidence>
<dbReference type="EMBL" id="JARBJD010000419">
    <property type="protein sequence ID" value="KAK2942294.1"/>
    <property type="molecule type" value="Genomic_DNA"/>
</dbReference>
<organism evidence="1 2">
    <name type="scientific">Blattamonas nauphoetae</name>
    <dbReference type="NCBI Taxonomy" id="2049346"/>
    <lineage>
        <taxon>Eukaryota</taxon>
        <taxon>Metamonada</taxon>
        <taxon>Preaxostyla</taxon>
        <taxon>Oxymonadida</taxon>
        <taxon>Blattamonas</taxon>
    </lineage>
</organism>
<accession>A0ABQ9WT63</accession>
<reference evidence="1 2" key="1">
    <citation type="journal article" date="2022" name="bioRxiv">
        <title>Genomics of Preaxostyla Flagellates Illuminates Evolutionary Transitions and the Path Towards Mitochondrial Loss.</title>
        <authorList>
            <person name="Novak L.V.F."/>
            <person name="Treitli S.C."/>
            <person name="Pyrih J."/>
            <person name="Halakuc P."/>
            <person name="Pipaliya S.V."/>
            <person name="Vacek V."/>
            <person name="Brzon O."/>
            <person name="Soukal P."/>
            <person name="Eme L."/>
            <person name="Dacks J.B."/>
            <person name="Karnkowska A."/>
            <person name="Elias M."/>
            <person name="Hampl V."/>
        </authorList>
    </citation>
    <scope>NUCLEOTIDE SEQUENCE [LARGE SCALE GENOMIC DNA]</scope>
    <source>
        <strain evidence="1">NAU3</strain>
        <tissue evidence="1">Gut</tissue>
    </source>
</reference>
<comment type="caution">
    <text evidence="1">The sequence shown here is derived from an EMBL/GenBank/DDBJ whole genome shotgun (WGS) entry which is preliminary data.</text>
</comment>
<sequence length="79" mass="8294">MSEGVQDGARFEDKHGVLPPDTIRRAVSLHAFISSATSIPYSSSLSPPHPADPLSALDAVIAGMGPTGLAMTKYAMRSR</sequence>
<proteinExistence type="predicted"/>
<protein>
    <submittedName>
        <fullName evidence="1">Uncharacterized protein</fullName>
    </submittedName>
</protein>
<name>A0ABQ9WT63_9EUKA</name>
<keyword evidence="2" id="KW-1185">Reference proteome</keyword>
<dbReference type="Proteomes" id="UP001281761">
    <property type="component" value="Unassembled WGS sequence"/>
</dbReference>
<evidence type="ECO:0000313" key="1">
    <source>
        <dbReference type="EMBL" id="KAK2942294.1"/>
    </source>
</evidence>